<dbReference type="EMBL" id="HG739103">
    <property type="protein sequence ID" value="CDP05847.1"/>
    <property type="molecule type" value="Genomic_DNA"/>
</dbReference>
<sequence>MNATAKALVVGGSIGAAASMVLRDQATTPGCRSSAAMPLGTIRPRLAPQFCHLSWLGKQRRRQEEKTLRRK</sequence>
<proteinExistence type="predicted"/>
<dbReference type="InParanoid" id="A0A068UC42"/>
<evidence type="ECO:0000313" key="1">
    <source>
        <dbReference type="EMBL" id="CDP05847.1"/>
    </source>
</evidence>
<organism evidence="1 2">
    <name type="scientific">Coffea canephora</name>
    <name type="common">Robusta coffee</name>
    <dbReference type="NCBI Taxonomy" id="49390"/>
    <lineage>
        <taxon>Eukaryota</taxon>
        <taxon>Viridiplantae</taxon>
        <taxon>Streptophyta</taxon>
        <taxon>Embryophyta</taxon>
        <taxon>Tracheophyta</taxon>
        <taxon>Spermatophyta</taxon>
        <taxon>Magnoliopsida</taxon>
        <taxon>eudicotyledons</taxon>
        <taxon>Gunneridae</taxon>
        <taxon>Pentapetalae</taxon>
        <taxon>asterids</taxon>
        <taxon>lamiids</taxon>
        <taxon>Gentianales</taxon>
        <taxon>Rubiaceae</taxon>
        <taxon>Ixoroideae</taxon>
        <taxon>Gardenieae complex</taxon>
        <taxon>Bertiereae - Coffeeae clade</taxon>
        <taxon>Coffeeae</taxon>
        <taxon>Coffea</taxon>
    </lineage>
</organism>
<reference evidence="2" key="1">
    <citation type="journal article" date="2014" name="Science">
        <title>The coffee genome provides insight into the convergent evolution of caffeine biosynthesis.</title>
        <authorList>
            <person name="Denoeud F."/>
            <person name="Carretero-Paulet L."/>
            <person name="Dereeper A."/>
            <person name="Droc G."/>
            <person name="Guyot R."/>
            <person name="Pietrella M."/>
            <person name="Zheng C."/>
            <person name="Alberti A."/>
            <person name="Anthony F."/>
            <person name="Aprea G."/>
            <person name="Aury J.M."/>
            <person name="Bento P."/>
            <person name="Bernard M."/>
            <person name="Bocs S."/>
            <person name="Campa C."/>
            <person name="Cenci A."/>
            <person name="Combes M.C."/>
            <person name="Crouzillat D."/>
            <person name="Da Silva C."/>
            <person name="Daddiego L."/>
            <person name="De Bellis F."/>
            <person name="Dussert S."/>
            <person name="Garsmeur O."/>
            <person name="Gayraud T."/>
            <person name="Guignon V."/>
            <person name="Jahn K."/>
            <person name="Jamilloux V."/>
            <person name="Joet T."/>
            <person name="Labadie K."/>
            <person name="Lan T."/>
            <person name="Leclercq J."/>
            <person name="Lepelley M."/>
            <person name="Leroy T."/>
            <person name="Li L.T."/>
            <person name="Librado P."/>
            <person name="Lopez L."/>
            <person name="Munoz A."/>
            <person name="Noel B."/>
            <person name="Pallavicini A."/>
            <person name="Perrotta G."/>
            <person name="Poncet V."/>
            <person name="Pot D."/>
            <person name="Priyono X."/>
            <person name="Rigoreau M."/>
            <person name="Rouard M."/>
            <person name="Rozas J."/>
            <person name="Tranchant-Dubreuil C."/>
            <person name="VanBuren R."/>
            <person name="Zhang Q."/>
            <person name="Andrade A.C."/>
            <person name="Argout X."/>
            <person name="Bertrand B."/>
            <person name="de Kochko A."/>
            <person name="Graziosi G."/>
            <person name="Henry R.J."/>
            <person name="Jayarama X."/>
            <person name="Ming R."/>
            <person name="Nagai C."/>
            <person name="Rounsley S."/>
            <person name="Sankoff D."/>
            <person name="Giuliano G."/>
            <person name="Albert V.A."/>
            <person name="Wincker P."/>
            <person name="Lashermes P."/>
        </authorList>
    </citation>
    <scope>NUCLEOTIDE SEQUENCE [LARGE SCALE GENOMIC DNA]</scope>
    <source>
        <strain evidence="2">cv. DH200-94</strain>
    </source>
</reference>
<dbReference type="Proteomes" id="UP000295252">
    <property type="component" value="Chromosome VII"/>
</dbReference>
<gene>
    <name evidence="1" type="ORF">GSCOC_T00021147001</name>
</gene>
<dbReference type="Gramene" id="CDP05847">
    <property type="protein sequence ID" value="CDP05847"/>
    <property type="gene ID" value="GSCOC_T00021147001"/>
</dbReference>
<evidence type="ECO:0000313" key="2">
    <source>
        <dbReference type="Proteomes" id="UP000295252"/>
    </source>
</evidence>
<keyword evidence="2" id="KW-1185">Reference proteome</keyword>
<dbReference type="AlphaFoldDB" id="A0A068UC42"/>
<protein>
    <submittedName>
        <fullName evidence="1">Uncharacterized protein</fullName>
    </submittedName>
</protein>
<name>A0A068UC42_COFCA</name>
<accession>A0A068UC42</accession>